<dbReference type="PROSITE" id="PS50026">
    <property type="entry name" value="EGF_3"/>
    <property type="match status" value="2"/>
</dbReference>
<evidence type="ECO:0000256" key="5">
    <source>
        <dbReference type="ARBA" id="ARBA00023157"/>
    </source>
</evidence>
<feature type="disulfide bond" evidence="8">
    <location>
        <begin position="110"/>
        <end position="119"/>
    </location>
</feature>
<dbReference type="PROSITE" id="PS01225">
    <property type="entry name" value="CTCK_2"/>
    <property type="match status" value="1"/>
</dbReference>
<dbReference type="CDD" id="cd19941">
    <property type="entry name" value="TIL"/>
    <property type="match status" value="5"/>
</dbReference>
<dbReference type="InterPro" id="IPR002557">
    <property type="entry name" value="Chitin-bd_dom"/>
</dbReference>
<keyword evidence="2" id="KW-0646">Protease inhibitor</keyword>
<feature type="domain" description="F5/8 type C" evidence="10">
    <location>
        <begin position="2098"/>
        <end position="2239"/>
    </location>
</feature>
<dbReference type="Pfam" id="PF00094">
    <property type="entry name" value="VWD"/>
    <property type="match status" value="5"/>
</dbReference>
<evidence type="ECO:0000256" key="2">
    <source>
        <dbReference type="ARBA" id="ARBA00022690"/>
    </source>
</evidence>
<evidence type="ECO:0000256" key="1">
    <source>
        <dbReference type="ARBA" id="ARBA00007611"/>
    </source>
</evidence>
<dbReference type="GO" id="GO:0004867">
    <property type="term" value="F:serine-type endopeptidase inhibitor activity"/>
    <property type="evidence" value="ECO:0007669"/>
    <property type="project" value="UniProtKB-KW"/>
</dbReference>
<feature type="disulfide bond" evidence="7">
    <location>
        <begin position="3805"/>
        <end position="3857"/>
    </location>
</feature>
<feature type="domain" description="VWFD" evidence="14">
    <location>
        <begin position="2549"/>
        <end position="2725"/>
    </location>
</feature>
<keyword evidence="5 8" id="KW-1015">Disulfide bond</keyword>
<dbReference type="PROSITE" id="PS51233">
    <property type="entry name" value="VWFD"/>
    <property type="match status" value="5"/>
</dbReference>
<feature type="domain" description="EGF-like" evidence="11">
    <location>
        <begin position="89"/>
        <end position="120"/>
    </location>
</feature>
<evidence type="ECO:0000259" key="11">
    <source>
        <dbReference type="PROSITE" id="PS50026"/>
    </source>
</evidence>
<dbReference type="SMART" id="SM00041">
    <property type="entry name" value="CT"/>
    <property type="match status" value="1"/>
</dbReference>
<evidence type="ECO:0000313" key="15">
    <source>
        <dbReference type="EMBL" id="KYM88484.1"/>
    </source>
</evidence>
<feature type="disulfide bond" evidence="8">
    <location>
        <begin position="92"/>
        <end position="102"/>
    </location>
</feature>
<accession>A0A195BR98</accession>
<feature type="domain" description="VWFC" evidence="12">
    <location>
        <begin position="3211"/>
        <end position="3279"/>
    </location>
</feature>
<feature type="domain" description="VWFD" evidence="14">
    <location>
        <begin position="1210"/>
        <end position="1379"/>
    </location>
</feature>
<dbReference type="SMART" id="SM00494">
    <property type="entry name" value="ChtBD2"/>
    <property type="match status" value="1"/>
</dbReference>
<feature type="domain" description="F5/8 type C" evidence="10">
    <location>
        <begin position="1923"/>
        <end position="2077"/>
    </location>
</feature>
<feature type="disulfide bond" evidence="7">
    <location>
        <begin position="3801"/>
        <end position="3855"/>
    </location>
</feature>
<dbReference type="Pfam" id="PF08742">
    <property type="entry name" value="C8"/>
    <property type="match status" value="5"/>
</dbReference>
<dbReference type="SMART" id="SM00214">
    <property type="entry name" value="VWC"/>
    <property type="match status" value="9"/>
</dbReference>
<dbReference type="PROSITE" id="PS01285">
    <property type="entry name" value="FA58C_1"/>
    <property type="match status" value="1"/>
</dbReference>
<feature type="domain" description="EGF-like" evidence="11">
    <location>
        <begin position="185"/>
        <end position="216"/>
    </location>
</feature>
<keyword evidence="6" id="KW-0325">Glycoprotein</keyword>
<dbReference type="PROSITE" id="PS01185">
    <property type="entry name" value="CTCK_1"/>
    <property type="match status" value="1"/>
</dbReference>
<dbReference type="SMART" id="SM00832">
    <property type="entry name" value="C8"/>
    <property type="match status" value="5"/>
</dbReference>
<dbReference type="SUPFAM" id="SSF57567">
    <property type="entry name" value="Serine protease inhibitors"/>
    <property type="match status" value="5"/>
</dbReference>
<dbReference type="InterPro" id="IPR006207">
    <property type="entry name" value="Cys_knot_C"/>
</dbReference>
<sequence>MLKDAPDLAIGGSYNVKSKGGRRVFAGGCTRRPSAPVNGKIKCSLDSGCTASCAPDYKFPNGAFQLTITCVDKEWRVRGTEWNSVPHCEPICMPECQNNGICVAPHHCDCPKHFTGPQCQFEDRPCLNYSPPVLNSYKRCNAKTCTISCMERFTFPDGSSVANLICKNGSWMPTRSDWISIPDCEPVCDPPCQNGGNCLPMNVCQCPQDYRGPQCQYSADVCDAEKLHFNGGYHCRDSGDTYSCTLYCPSGIQFEFPASSVYICTYDKGIFEPQPVPQCKVDNNIKIISHGTFHNTYVRESNHSWSMENVNTKTKHSEEIYEKYRVYDSNASSHPIRFNDDRITVFEINRPKPKTCFTWGGAHYKTFDDRIYSFDSDCSHTLLRDTQDGVCTIVASNDPGCRTGSDHCSKIVKLFVHDKKYVLTSDDTGVPIFSNNKRSLPIPIYLPGLRVDKSAHFILVSLDSLGVKLKWDGALLLQIEASESMWNKTAGLCGTMNDDPNDEFLMKSGSYAQTISALASSWRLGSFEETCDDYPSIQHACESKDEFVHDALQFCVQLLSNNKFKVCADTINLPELTDACLWDYCACKHEDRRKCACNTMDVYIRQCAHKGIAQSTAWRNDDTCPINCDGGRVYMSCGPKVEASCSSSIEASESSECEEGCFCPAGTLENQGKCVAPEECPCRLRGKLFQPGTSVPKGCNTCTCTSGKWVCTQIRCGARCAVLGDPHYTTFDGKHYDFMGKCKYYLMKGENYTIESENVQCSGAISQSMGFASAGSPSCVKAVTITFKNTSIKLKQNRQITINADEITKFPTLFDGARVRIASSIFMVIHLPNALEVWWDGVSLVVAILSYLLADDENEVSTLFLFGQTKGLCGTFSENQKDDFITPDGDIEPAAIAFANKWKTNEYCIDEPENEPKHPCELNPERRATAEKHCSKIHSDIFSDCHWHVDPTEFYRDCMYDMCACDADIKSCLCPMLAAYAKDCAALGTKLSWRTEIDECKIHCSSGQTYQICGNSCTRSCTDISFYRDCKQECVEGCNCPEDQTLDVNGECVPIAQCPCVHAGREYKPNHREVRPGNKGQELCSCIGGIWECRLATPDEIREYPPVTELLSVCQASKHLEVTDCEPVEQRTCSNMHIQSEQTPSVCTSGCICKSGYVLDIPNGACIKEEDCPCHHGGKSYKQGSVIQAECNTCTCEGTKWKCTDRICAGVCSVWGDSHYKTFDGKTYDFQGVCDYVLVKSTLNKEDCFDISIQNVPCGTNGVACSKSIKLTIGSGEQQEELILTKGKELPKGPFKRLSIRSVELFVFVDVPDLGLVLQWDKGTRVYVRLNPEWKGRTMGLCGDYNNNAEDDFKTPSGGISEASVNLFGDSWKKDTFCPEPKDVQNVCEQHPERKLWSLRQCNVLKSPLFSPCHSEVEVEPYLRNCIFDTCSCDAGGDCECLCTALAAYAHECNVRGVPVKWRTQELCPLQCDEKCSTYSPCVSTCPRETCDNSMIVRDGSHLCAEDTCVEGCQFQSCPEGQVYRNASYTECILKSTCPKPFCIELDGMTYYEGDRVSGDDCHSCFCSRGKVICKGEACTSMTTAGTTAVPLAEPQKCIDGWTTWINKDSTVKEKKFLDVEPLPKSMDLANANELAVCNREHIVDIKCRSVKEHLSPKETGLDVECSLERGLYCQSHPNLPCVDFEISVLCRCSELTTHGVEKTTTEISTGIGEKCDVAHPNSPHPTNCQLYYQCVPTLMGHELIERSCSPGTLYNSETHVCDWGTEILRTRPECSVESRGTTQAISTMKVCKEDETWSECAIQCARACQYYHHILMTQGLCNEGIDCVSGCVSIDRPTCPSHKFWRDGITCVEANHCSCKSHDGGSVAPGAIKKESDCETCQCINNYYTCDTTLCYNISVIGSSVSEQTILLYSTVTPFGECSDANYVPLIQNLREEVIVRSSGNRHSVLRSEDLLVYTEGTMLLPKKFWEPEMLNTNQWVNIEFNKPEPIYGVILQGGISEDKFVTSYKVLFSEDGQTFSYVLDHEKQPRVFRGPIDKIQSVKQIFYQPIEAKIIRINPLTWHNGIGIKMEVLGCQDHVMSMTTKTTTSEKIMIPVCEDSMGLDNGLMTIQQISVSSSPQLIQYLRLSTESAWRAALDNPHQYVQFNFLEARNLTGIITKGGDGAWTTAYKIFYSNDGRYWNPVIDENGDEKVFLGNFDAENQRTNFFERPLHAKFLKIQPIKWHDHIALKVEILGCYLMYPISSTTSTTKSMTFNQECNVCDGIDETSNDEGCKCEDPHWWDGESCVPKRECPCVVGHVPYAVGSMYETDDCQQCVCSFSGTAACLPKKCEPCLEPGLRSVVGELCACLCKPCPAGTRHCPTSDVCVNETAWCNGVQDCPDDEIDCAKIISTTPIMIEFSTTIKQEVTTISPPPLPCEKPICPPGYRVVFKQTSRLHDKPHHNVKTNVKSKDHKSFTKTKTYKKHPYRHPIHDHPMKDQLAIENIQCPEFICVPTKPPVYPNEEKPDKCPEVFCPPQYEVVYEKMSMYKIRKCPKYACRPLPPQEVICNVTGRTFNTFDNMEYKYDICNHILARDMYGNEWYITLEKQCIDSRGQRSCTRVLAVMLNERTIVLYPDLYADIDEYTFTAEQITRLGNRLPGFKLSRTGDKIIFVSHRYGFWVIWDSSTNVKIGVTAKLVGRVDGLCGYFDGDITNDRQTPEGTQARSTVQFGDSWAMENTECDVHVCPHDVQERAWIICNSVKNPMLLDVCSAVVDVDRFVSGCVESMCSCLQTSNSSYEDCRCRLLTNFVGECEAIIGPGADSLSDWRTAYDCPVSCPSPFVHRDCFRSKCEITCDNLHEVEPCPSMRGVCFPGCFCPDGLVRRNDECVPPAQCRDCVCDGLGDAKFIDFNHQDFMFAGNCTYLLSGNVMDNAKNREEARVYQILITNGYCGTSTCTEAITLLYEKHIVQIKRAERSKDLRVVINDSQVENFPYNLTWIVLNRMSTGDVTLLIPSFQLELVTFQQNFAFTLKLPSHIFSDNTEGLCGSCNTDAESGFEKRDGKITNDVEEFGKSWLVEDLLTQLGWSDQICSNNHQLQCTPPSEEEDLCKKFLLDLATFKQCHSIVDSKPYLDCCHDALCTGRNYCDSLEMYARKCSEAGLCLDWRTNEICPYKCPKDFVYQACGSSCKETCDTINGLDNFKCASDFVEGCFCPVDHVFHNDSCIAKKNCFICDKDGHMQGDIWHPDKCTECNCNDGVVNCQTMECPVLDTICEENMTPVLINGTEERCCAKYLCVPKPTAPTICIEPQEPECGFGQTMKAITDVDGCHKFICQCLPVSECPIFDNFTNEIEQLQPGFIHIMNTSGCCPRPSKICDPRICPSAPNCPDYYNVITTMFVDNCCPTYECVPPKDVCLYTNNEEQDKQQVIAKKIGEEWKDGKCKTCVCENSDDGPKTNCLSMECSSMSAHPDVNDYVLEEILLDDKCCPIFERTACKWKGNIYNIGESWKPNIEDACLMIQCNKDSGSIQILNKVQECDITCDYGYKYQVPKDTSVNCCGTCIQVACIVEGTLKNVGEQWYSDDHCTMYLCKSINGSVYLEASTETCPEIDPQVKSEFEIEVSKIPGRCCPEIVKTACRNDGKLYKPGETWKSLTDSCVIETCVDGPNITKHKEIEVCSKQCTQGWSYQEPEDGKCCGECKQAFCVFEDTLYAPGMTWSSDDNCTTYMCMETNEQASYLLRRLSLAVSPVACPDITNCPNESIYHDQCCKRCNMSIINQIKETCEAVFIDANSTVGMLSINHSFHGKCKNVDAIEGIKQCSGSCQSSTFFDNENWNQVNDCQCCQMKEYMGIIANLKCEDGKRLKKQMVIPRSCSCQNCGSSNVKNENKTKTKEPTIEIELLYRQSLMHFVMRFLKNYDGATNVSLYTWQVTYHCLTFQAGNTKTEDDIVILVAKEVLLAERGGQWLLSCFAPLKERPCIPGMEDLSPEEVRWEIYNAQKNGMVEQAKLHFQQLCQDMKAKREVLKNPTRETMTLLKKILGSGQKVYFGNISCFLRKLSILFFAAPQLSLVNNTSTNNVFGNTTYNVQNNNPFGGFASSNNTSSIFGKSNNNTAFGNATFGNNLGGFGTTTSGAGSIFGTTSTSTAFSGVQNNTSAFGTQQTNPIFGGSPQNVFGQNNVFGGTSQLGNAPTTSLFNNPMTSQASTSLFGGPTTTTSNLFGGSSTGLQTNPVFGVSTTSSSGSFNNGIFTQPKTQMHAFGGAPVFAGVTTNYANTSTGNSLFGGGQTFGAPTNGIFGVSTAAATPGFAFDLNQQSSNNTFGTTVSAPNVFGVQNTDTMSTSNTPFGAPSAAISGPFVTTSSQQFDSTNTSSFAGTGFGAAIASTNNTFGTTETSSNSLFVNAGTTFATSNGTIPNPSPFSASTFGSINTSSPFGSPASTTVTTTTPANPFAPRPQQDASPFGNVAQNQLNINVPPFGKSSFNTAITNNIIDDSVYSVDSALTDDEKNMFLAEKFIIGKIPLKPPTKDIR</sequence>
<dbReference type="Gene3D" id="2.10.25.10">
    <property type="entry name" value="Laminin"/>
    <property type="match status" value="7"/>
</dbReference>
<dbReference type="GO" id="GO:0007399">
    <property type="term" value="P:nervous system development"/>
    <property type="evidence" value="ECO:0007669"/>
    <property type="project" value="UniProtKB-ARBA"/>
</dbReference>
<feature type="domain" description="VWFD" evidence="14">
    <location>
        <begin position="354"/>
        <end position="532"/>
    </location>
</feature>
<keyword evidence="16" id="KW-1185">Reference proteome</keyword>
<dbReference type="InterPro" id="IPR000742">
    <property type="entry name" value="EGF"/>
</dbReference>
<dbReference type="PROSITE" id="PS00022">
    <property type="entry name" value="EGF_1"/>
    <property type="match status" value="2"/>
</dbReference>
<evidence type="ECO:0000256" key="3">
    <source>
        <dbReference type="ARBA" id="ARBA00022737"/>
    </source>
</evidence>
<dbReference type="InterPro" id="IPR001846">
    <property type="entry name" value="VWF_type-D"/>
</dbReference>
<dbReference type="PANTHER" id="PTHR11339">
    <property type="entry name" value="EXTRACELLULAR MATRIX GLYCOPROTEIN RELATED"/>
    <property type="match status" value="1"/>
</dbReference>
<comment type="caution">
    <text evidence="8">Lacks conserved residue(s) required for the propagation of feature annotation.</text>
</comment>
<dbReference type="FunFam" id="2.10.25.10:FF:000674">
    <property type="entry name" value="Mucin-2"/>
    <property type="match status" value="1"/>
</dbReference>
<dbReference type="Gene3D" id="2.60.120.260">
    <property type="entry name" value="Galactose-binding domain-like"/>
    <property type="match status" value="2"/>
</dbReference>
<dbReference type="Pfam" id="PF00754">
    <property type="entry name" value="F5_F8_type_C"/>
    <property type="match status" value="2"/>
</dbReference>
<dbReference type="CDD" id="cd00057">
    <property type="entry name" value="FA58C"/>
    <property type="match status" value="2"/>
</dbReference>
<dbReference type="GO" id="GO:0031012">
    <property type="term" value="C:extracellular matrix"/>
    <property type="evidence" value="ECO:0007669"/>
    <property type="project" value="TreeGrafter"/>
</dbReference>
<dbReference type="InterPro" id="IPR000421">
    <property type="entry name" value="FA58C"/>
</dbReference>
<feature type="domain" description="VWFC" evidence="12">
    <location>
        <begin position="2297"/>
        <end position="2354"/>
    </location>
</feature>
<organism evidence="15 16">
    <name type="scientific">Atta colombica</name>
    <dbReference type="NCBI Taxonomy" id="520822"/>
    <lineage>
        <taxon>Eukaryota</taxon>
        <taxon>Metazoa</taxon>
        <taxon>Ecdysozoa</taxon>
        <taxon>Arthropoda</taxon>
        <taxon>Hexapoda</taxon>
        <taxon>Insecta</taxon>
        <taxon>Pterygota</taxon>
        <taxon>Neoptera</taxon>
        <taxon>Endopterygota</taxon>
        <taxon>Hymenoptera</taxon>
        <taxon>Apocrita</taxon>
        <taxon>Aculeata</taxon>
        <taxon>Formicoidea</taxon>
        <taxon>Formicidae</taxon>
        <taxon>Myrmicinae</taxon>
        <taxon>Atta</taxon>
    </lineage>
</organism>
<dbReference type="EMBL" id="KQ976424">
    <property type="protein sequence ID" value="KYM88484.1"/>
    <property type="molecule type" value="Genomic_DNA"/>
</dbReference>
<gene>
    <name evidence="15" type="ORF">ALC53_02967</name>
</gene>
<comment type="similarity">
    <text evidence="1">Belongs to the serine protease inhibitor-like (TIL domain-containing) family.</text>
</comment>
<dbReference type="InterPro" id="IPR002919">
    <property type="entry name" value="TIL_dom"/>
</dbReference>
<dbReference type="SUPFAM" id="SSF57196">
    <property type="entry name" value="EGF/Laminin"/>
    <property type="match status" value="1"/>
</dbReference>
<dbReference type="PROSITE" id="PS50940">
    <property type="entry name" value="CHIT_BIND_II"/>
    <property type="match status" value="1"/>
</dbReference>
<feature type="domain" description="CTCK" evidence="9">
    <location>
        <begin position="3798"/>
        <end position="3861"/>
    </location>
</feature>
<reference evidence="15 16" key="1">
    <citation type="submission" date="2015-09" db="EMBL/GenBank/DDBJ databases">
        <title>Atta colombica WGS genome.</title>
        <authorList>
            <person name="Nygaard S."/>
            <person name="Hu H."/>
            <person name="Boomsma J."/>
            <person name="Zhang G."/>
        </authorList>
    </citation>
    <scope>NUCLEOTIDE SEQUENCE [LARGE SCALE GENOMIC DNA]</scope>
    <source>
        <strain evidence="15">Treedump-2</strain>
        <tissue evidence="15">Whole body</tissue>
    </source>
</reference>
<evidence type="ECO:0000256" key="4">
    <source>
        <dbReference type="ARBA" id="ARBA00022900"/>
    </source>
</evidence>
<dbReference type="Proteomes" id="UP000078540">
    <property type="component" value="Unassembled WGS sequence"/>
</dbReference>
<feature type="domain" description="Chitin-binding type-2" evidence="13">
    <location>
        <begin position="1713"/>
        <end position="1777"/>
    </location>
</feature>
<dbReference type="InterPro" id="IPR001007">
    <property type="entry name" value="VWF_dom"/>
</dbReference>
<dbReference type="InterPro" id="IPR008979">
    <property type="entry name" value="Galactose-bd-like_sf"/>
</dbReference>
<dbReference type="InterPro" id="IPR014853">
    <property type="entry name" value="VWF/SSPO/ZAN-like_Cys-rich_dom"/>
</dbReference>
<feature type="domain" description="VWFD" evidence="14">
    <location>
        <begin position="2880"/>
        <end position="3066"/>
    </location>
</feature>
<dbReference type="Pfam" id="PF01826">
    <property type="entry name" value="TIL"/>
    <property type="match status" value="4"/>
</dbReference>
<dbReference type="SUPFAM" id="SSF57603">
    <property type="entry name" value="FnI-like domain"/>
    <property type="match status" value="2"/>
</dbReference>
<dbReference type="SMART" id="SM00216">
    <property type="entry name" value="VWD"/>
    <property type="match status" value="5"/>
</dbReference>
<feature type="disulfide bond" evidence="8">
    <location>
        <begin position="188"/>
        <end position="198"/>
    </location>
</feature>
<dbReference type="GO" id="GO:0008061">
    <property type="term" value="F:chitin binding"/>
    <property type="evidence" value="ECO:0007669"/>
    <property type="project" value="InterPro"/>
</dbReference>
<evidence type="ECO:0000256" key="7">
    <source>
        <dbReference type="PROSITE-ProRule" id="PRU00039"/>
    </source>
</evidence>
<keyword evidence="8" id="KW-0245">EGF-like domain</keyword>
<feature type="domain" description="VWFD" evidence="14">
    <location>
        <begin position="718"/>
        <end position="909"/>
    </location>
</feature>
<dbReference type="SMART" id="SM00181">
    <property type="entry name" value="EGF"/>
    <property type="match status" value="2"/>
</dbReference>
<evidence type="ECO:0000259" key="13">
    <source>
        <dbReference type="PROSITE" id="PS50940"/>
    </source>
</evidence>
<keyword evidence="4" id="KW-0722">Serine protease inhibitor</keyword>
<evidence type="ECO:0000256" key="6">
    <source>
        <dbReference type="ARBA" id="ARBA00023180"/>
    </source>
</evidence>
<dbReference type="STRING" id="520822.A0A195BR98"/>
<dbReference type="SUPFAM" id="SSF49785">
    <property type="entry name" value="Galactose-binding domain-like"/>
    <property type="match status" value="2"/>
</dbReference>
<keyword evidence="3" id="KW-0677">Repeat</keyword>
<dbReference type="GO" id="GO:0005615">
    <property type="term" value="C:extracellular space"/>
    <property type="evidence" value="ECO:0007669"/>
    <property type="project" value="TreeGrafter"/>
</dbReference>
<dbReference type="InterPro" id="IPR036508">
    <property type="entry name" value="Chitin-bd_dom_sf"/>
</dbReference>
<evidence type="ECO:0000259" key="12">
    <source>
        <dbReference type="PROSITE" id="PS50184"/>
    </source>
</evidence>
<dbReference type="PROSITE" id="PS50022">
    <property type="entry name" value="FA58C_3"/>
    <property type="match status" value="2"/>
</dbReference>
<dbReference type="InterPro" id="IPR050780">
    <property type="entry name" value="Mucin_vWF_Thrombospondin_sf"/>
</dbReference>
<evidence type="ECO:0000259" key="9">
    <source>
        <dbReference type="PROSITE" id="PS01225"/>
    </source>
</evidence>
<evidence type="ECO:0000259" key="14">
    <source>
        <dbReference type="PROSITE" id="PS51233"/>
    </source>
</evidence>
<evidence type="ECO:0000313" key="16">
    <source>
        <dbReference type="Proteomes" id="UP000078540"/>
    </source>
</evidence>
<dbReference type="SMART" id="SM00215">
    <property type="entry name" value="VWC_out"/>
    <property type="match status" value="4"/>
</dbReference>
<evidence type="ECO:0000259" key="10">
    <source>
        <dbReference type="PROSITE" id="PS50022"/>
    </source>
</evidence>
<dbReference type="PROSITE" id="PS01208">
    <property type="entry name" value="VWFC_1"/>
    <property type="match status" value="1"/>
</dbReference>
<protein>
    <submittedName>
        <fullName evidence="15">Hemocytin</fullName>
    </submittedName>
</protein>
<evidence type="ECO:0000256" key="8">
    <source>
        <dbReference type="PROSITE-ProRule" id="PRU00076"/>
    </source>
</evidence>
<dbReference type="PANTHER" id="PTHR11339:SF386">
    <property type="entry name" value="HEMOLECTIN, ISOFORM A"/>
    <property type="match status" value="1"/>
</dbReference>
<dbReference type="InterPro" id="IPR036084">
    <property type="entry name" value="Ser_inhib-like_sf"/>
</dbReference>
<dbReference type="SUPFAM" id="SSF57625">
    <property type="entry name" value="Invertebrate chitin-binding proteins"/>
    <property type="match status" value="1"/>
</dbReference>
<proteinExistence type="inferred from homology"/>
<dbReference type="SMART" id="SM00231">
    <property type="entry name" value="FA58C"/>
    <property type="match status" value="2"/>
</dbReference>
<dbReference type="Pfam" id="PF23244">
    <property type="entry name" value="VWF"/>
    <property type="match status" value="1"/>
</dbReference>
<name>A0A195BR98_9HYME</name>
<dbReference type="PROSITE" id="PS50184">
    <property type="entry name" value="VWFC_2"/>
    <property type="match status" value="2"/>
</dbReference>
<feature type="disulfide bond" evidence="8">
    <location>
        <begin position="206"/>
        <end position="215"/>
    </location>
</feature>